<comment type="caution">
    <text evidence="1">The sequence shown here is derived from an EMBL/GenBank/DDBJ whole genome shotgun (WGS) entry which is preliminary data.</text>
</comment>
<dbReference type="Proteomes" id="UP001444071">
    <property type="component" value="Unassembled WGS sequence"/>
</dbReference>
<dbReference type="EMBL" id="JAHRIM010000813">
    <property type="protein sequence ID" value="MEQ2258493.1"/>
    <property type="molecule type" value="Genomic_DNA"/>
</dbReference>
<proteinExistence type="predicted"/>
<evidence type="ECO:0000313" key="1">
    <source>
        <dbReference type="EMBL" id="MEQ2258493.1"/>
    </source>
</evidence>
<name>A0ABV0VQC8_9TELE</name>
<gene>
    <name evidence="1" type="ORF">XENORESO_020541</name>
</gene>
<organism evidence="1 2">
    <name type="scientific">Xenotaenia resolanae</name>
    <dbReference type="NCBI Taxonomy" id="208358"/>
    <lineage>
        <taxon>Eukaryota</taxon>
        <taxon>Metazoa</taxon>
        <taxon>Chordata</taxon>
        <taxon>Craniata</taxon>
        <taxon>Vertebrata</taxon>
        <taxon>Euteleostomi</taxon>
        <taxon>Actinopterygii</taxon>
        <taxon>Neopterygii</taxon>
        <taxon>Teleostei</taxon>
        <taxon>Neoteleostei</taxon>
        <taxon>Acanthomorphata</taxon>
        <taxon>Ovalentaria</taxon>
        <taxon>Atherinomorphae</taxon>
        <taxon>Cyprinodontiformes</taxon>
        <taxon>Goodeidae</taxon>
        <taxon>Xenotaenia</taxon>
    </lineage>
</organism>
<reference evidence="1 2" key="1">
    <citation type="submission" date="2021-06" db="EMBL/GenBank/DDBJ databases">
        <authorList>
            <person name="Palmer J.M."/>
        </authorList>
    </citation>
    <scope>NUCLEOTIDE SEQUENCE [LARGE SCALE GENOMIC DNA]</scope>
    <source>
        <strain evidence="1 2">XR_2019</strain>
        <tissue evidence="1">Muscle</tissue>
    </source>
</reference>
<evidence type="ECO:0000313" key="2">
    <source>
        <dbReference type="Proteomes" id="UP001444071"/>
    </source>
</evidence>
<sequence length="102" mass="11098">MKTAASCRFGKGKVLVRQDGDRNRLVNPGPLLNQLLLHILFCFVSCGSAVLHIHRICSQDEILPAPLLSLSDQNHPLSLHIALNDNCRNSSSSKSSLAVLIV</sequence>
<accession>A0ABV0VQC8</accession>
<protein>
    <submittedName>
        <fullName evidence="1">Uncharacterized protein</fullName>
    </submittedName>
</protein>
<keyword evidence="2" id="KW-1185">Reference proteome</keyword>